<evidence type="ECO:0000313" key="7">
    <source>
        <dbReference type="Proteomes" id="UP000033618"/>
    </source>
</evidence>
<dbReference type="Proteomes" id="UP000033618">
    <property type="component" value="Unassembled WGS sequence"/>
</dbReference>
<dbReference type="OrthoDB" id="5671700at2"/>
<reference evidence="6 7" key="1">
    <citation type="submission" date="2015-03" db="EMBL/GenBank/DDBJ databases">
        <title>Draft Genome Sequence of Burkholderia andropogonis type strain ICMP2807, isolated from Sorghum bicolor.</title>
        <authorList>
            <person name="Lopes-Santos L."/>
            <person name="Castro D.B."/>
            <person name="Ottoboni L.M."/>
            <person name="Park D."/>
            <person name="Weirc B.S."/>
            <person name="Destefano S.A."/>
        </authorList>
    </citation>
    <scope>NUCLEOTIDE SEQUENCE [LARGE SCALE GENOMIC DNA]</scope>
    <source>
        <strain evidence="6 7">ICMP2807</strain>
    </source>
</reference>
<sequence>MDIRSVRYFIETVRLKSFTQAAERLNVTQSTVSKMVRLLEQEVGEPLLIREGRNLALTDTGVVVFARGEQMLATLDLLKRDVEDTKLLRRGTLRIGIPPMVNVLFTGVLKRFRERHKDIELVLSEGTGQEIEREVAAGHLDIGLSVLPTDPMLDLRSQGVARYPVWVVAAEGTFPKHHTTLPVKVLHRMPMVSLSDEFALTRRIRQAFSEVMVRDDKTPTVRKMPVSPTIVARSKQWDWVAAMASAGIGVALLPEPFLNRLSDLPSQSVLLTEPAVFWEVAHVWSGDYLSRAAIAWLEISKEMLGAW</sequence>
<dbReference type="InterPro" id="IPR050950">
    <property type="entry name" value="HTH-type_LysR_regulators"/>
</dbReference>
<evidence type="ECO:0000256" key="1">
    <source>
        <dbReference type="ARBA" id="ARBA00009437"/>
    </source>
</evidence>
<protein>
    <submittedName>
        <fullName evidence="6">LysR family transcriptional regulator</fullName>
    </submittedName>
</protein>
<dbReference type="PATRIC" id="fig|28092.6.peg.2992"/>
<evidence type="ECO:0000256" key="4">
    <source>
        <dbReference type="ARBA" id="ARBA00023163"/>
    </source>
</evidence>
<evidence type="ECO:0000259" key="5">
    <source>
        <dbReference type="PROSITE" id="PS50931"/>
    </source>
</evidence>
<dbReference type="AlphaFoldDB" id="A0A0F5JZM8"/>
<dbReference type="EMBL" id="LAQU01000011">
    <property type="protein sequence ID" value="KKB63341.1"/>
    <property type="molecule type" value="Genomic_DNA"/>
</dbReference>
<evidence type="ECO:0000313" key="6">
    <source>
        <dbReference type="EMBL" id="KKB63341.1"/>
    </source>
</evidence>
<comment type="caution">
    <text evidence="6">The sequence shown here is derived from an EMBL/GenBank/DDBJ whole genome shotgun (WGS) entry which is preliminary data.</text>
</comment>
<dbReference type="InterPro" id="IPR036390">
    <property type="entry name" value="WH_DNA-bd_sf"/>
</dbReference>
<keyword evidence="2" id="KW-0805">Transcription regulation</keyword>
<proteinExistence type="inferred from homology"/>
<evidence type="ECO:0000256" key="2">
    <source>
        <dbReference type="ARBA" id="ARBA00023015"/>
    </source>
</evidence>
<dbReference type="GO" id="GO:0003677">
    <property type="term" value="F:DNA binding"/>
    <property type="evidence" value="ECO:0007669"/>
    <property type="project" value="UniProtKB-KW"/>
</dbReference>
<dbReference type="PANTHER" id="PTHR30419">
    <property type="entry name" value="HTH-TYPE TRANSCRIPTIONAL REGULATOR YBHD"/>
    <property type="match status" value="1"/>
</dbReference>
<dbReference type="SUPFAM" id="SSF53850">
    <property type="entry name" value="Periplasmic binding protein-like II"/>
    <property type="match status" value="1"/>
</dbReference>
<evidence type="ECO:0000256" key="3">
    <source>
        <dbReference type="ARBA" id="ARBA00023125"/>
    </source>
</evidence>
<organism evidence="6 7">
    <name type="scientific">Robbsia andropogonis</name>
    <dbReference type="NCBI Taxonomy" id="28092"/>
    <lineage>
        <taxon>Bacteria</taxon>
        <taxon>Pseudomonadati</taxon>
        <taxon>Pseudomonadota</taxon>
        <taxon>Betaproteobacteria</taxon>
        <taxon>Burkholderiales</taxon>
        <taxon>Burkholderiaceae</taxon>
        <taxon>Robbsia</taxon>
    </lineage>
</organism>
<keyword evidence="4" id="KW-0804">Transcription</keyword>
<keyword evidence="3" id="KW-0238">DNA-binding</keyword>
<feature type="domain" description="HTH lysR-type" evidence="5">
    <location>
        <begin position="1"/>
        <end position="58"/>
    </location>
</feature>
<dbReference type="GO" id="GO:0005829">
    <property type="term" value="C:cytosol"/>
    <property type="evidence" value="ECO:0007669"/>
    <property type="project" value="TreeGrafter"/>
</dbReference>
<dbReference type="RefSeq" id="WP_024903247.1">
    <property type="nucleotide sequence ID" value="NZ_CADFGU010000007.1"/>
</dbReference>
<dbReference type="PANTHER" id="PTHR30419:SF8">
    <property type="entry name" value="NITROGEN ASSIMILATION TRANSCRIPTIONAL ACTIVATOR-RELATED"/>
    <property type="match status" value="1"/>
</dbReference>
<accession>A0A0F5JZM8</accession>
<dbReference type="GO" id="GO:0003700">
    <property type="term" value="F:DNA-binding transcription factor activity"/>
    <property type="evidence" value="ECO:0007669"/>
    <property type="project" value="InterPro"/>
</dbReference>
<name>A0A0F5JZM8_9BURK</name>
<dbReference type="PROSITE" id="PS50931">
    <property type="entry name" value="HTH_LYSR"/>
    <property type="match status" value="1"/>
</dbReference>
<dbReference type="STRING" id="28092.WM40_12705"/>
<dbReference type="InterPro" id="IPR036388">
    <property type="entry name" value="WH-like_DNA-bd_sf"/>
</dbReference>
<comment type="similarity">
    <text evidence="1">Belongs to the LysR transcriptional regulatory family.</text>
</comment>
<dbReference type="Pfam" id="PF00126">
    <property type="entry name" value="HTH_1"/>
    <property type="match status" value="1"/>
</dbReference>
<dbReference type="SUPFAM" id="SSF46785">
    <property type="entry name" value="Winged helix' DNA-binding domain"/>
    <property type="match status" value="1"/>
</dbReference>
<dbReference type="Pfam" id="PF03466">
    <property type="entry name" value="LysR_substrate"/>
    <property type="match status" value="1"/>
</dbReference>
<dbReference type="InterPro" id="IPR005119">
    <property type="entry name" value="LysR_subst-bd"/>
</dbReference>
<keyword evidence="7" id="KW-1185">Reference proteome</keyword>
<dbReference type="InterPro" id="IPR000847">
    <property type="entry name" value="LysR_HTH_N"/>
</dbReference>
<gene>
    <name evidence="6" type="ORF">WM40_12705</name>
</gene>
<dbReference type="Gene3D" id="1.10.10.10">
    <property type="entry name" value="Winged helix-like DNA-binding domain superfamily/Winged helix DNA-binding domain"/>
    <property type="match status" value="1"/>
</dbReference>
<dbReference type="FunFam" id="1.10.10.10:FF:000001">
    <property type="entry name" value="LysR family transcriptional regulator"/>
    <property type="match status" value="1"/>
</dbReference>
<dbReference type="PRINTS" id="PR00039">
    <property type="entry name" value="HTHLYSR"/>
</dbReference>
<dbReference type="Gene3D" id="3.40.190.290">
    <property type="match status" value="1"/>
</dbReference>